<dbReference type="Proteomes" id="UP000002748">
    <property type="component" value="Unassembled WGS sequence"/>
</dbReference>
<gene>
    <name evidence="1" type="ORF">A1Q1_02439</name>
</gene>
<dbReference type="HOGENOM" id="CLU_018242_0_0_1"/>
<dbReference type="VEuPathDB" id="FungiDB:A1Q1_02439"/>
<name>J5T0Q3_TRIAS</name>
<dbReference type="EMBL" id="ALBS01000202">
    <property type="protein sequence ID" value="EJT48531.1"/>
    <property type="molecule type" value="Genomic_DNA"/>
</dbReference>
<reference evidence="1 2" key="1">
    <citation type="journal article" date="2012" name="Eukaryot. Cell">
        <title>Draft genome sequence of CBS 2479, the standard type strain of Trichosporon asahii.</title>
        <authorList>
            <person name="Yang R.Y."/>
            <person name="Li H.T."/>
            <person name="Zhu H."/>
            <person name="Zhou G.P."/>
            <person name="Wang M."/>
            <person name="Wang L."/>
        </authorList>
    </citation>
    <scope>NUCLEOTIDE SEQUENCE [LARGE SCALE GENOMIC DNA]</scope>
    <source>
        <strain evidence="2">ATCC 90039 / CBS 2479 / JCM 2466 / KCTC 7840 / NCYC 2677 / UAMH 7654</strain>
    </source>
</reference>
<accession>J5T0Q3</accession>
<organism evidence="1 2">
    <name type="scientific">Trichosporon asahii var. asahii (strain ATCC 90039 / CBS 2479 / JCM 2466 / KCTC 7840 / NBRC 103889/ NCYC 2677 / UAMH 7654)</name>
    <name type="common">Yeast</name>
    <dbReference type="NCBI Taxonomy" id="1186058"/>
    <lineage>
        <taxon>Eukaryota</taxon>
        <taxon>Fungi</taxon>
        <taxon>Dikarya</taxon>
        <taxon>Basidiomycota</taxon>
        <taxon>Agaricomycotina</taxon>
        <taxon>Tremellomycetes</taxon>
        <taxon>Trichosporonales</taxon>
        <taxon>Trichosporonaceae</taxon>
        <taxon>Trichosporon</taxon>
    </lineage>
</organism>
<sequence>MSSMDRARQRKMVRTGAAALLATVTGALVISAASVYDKADMIDLLSVRGSYGAAENIVNKPKQPTYTVKVGDIGKWAHPDDTPALGFFDKDGGYHLQQSDGAYKTKDPRWWSFYKGFDIDSAVLDRDVTYYKNPANPKDTNGDTTWRCNNSPTGKHSTYSNRPNTTYSQANYCDLIGLWVDPDSGDWYGLIHNEFSPQPYGDWLHFDAIDLAVSSDGGRTWDIRETIISSPFETERDNEEAFPESTYFWGTGDPRLIVDISSGYFYLGYGSRVVDKNGTWHAFHHHYARAPIADKMKAGSWRKWYQGKWEQPGLKGRESPIFPVDETNPDGYSHIDYDPKTPGFAEDQIKAGKLAPTTPLFWMDVGWNAHLGLWVGEPTHPDRANTKENHPQQFYATDDLTTQRWRLIGDTGENYKTRSAYRWMVDAKTATLGNVLGKTFRAYCSFYCSQSNSEFVNIAIDTDTPYEPVDKDAEYTVSSAAVDIGILGKDKVKFTPTGDGAYTVETKEGILGIDETEQARAWAQQPRAFDKSEADKAGKQWWIIPSRSHEDNKETGTVRLVNRWSGLVYSGKDGLVPARSWEHGDLKPEAQELTLKKA</sequence>
<proteinExistence type="predicted"/>
<dbReference type="OrthoDB" id="2590151at2759"/>
<dbReference type="RefSeq" id="XP_014179176.1">
    <property type="nucleotide sequence ID" value="XM_014323701.1"/>
</dbReference>
<dbReference type="GeneID" id="25985953"/>
<evidence type="ECO:0000313" key="1">
    <source>
        <dbReference type="EMBL" id="EJT48531.1"/>
    </source>
</evidence>
<dbReference type="AlphaFoldDB" id="J5T0Q3"/>
<comment type="caution">
    <text evidence="1">The sequence shown here is derived from an EMBL/GenBank/DDBJ whole genome shotgun (WGS) entry which is preliminary data.</text>
</comment>
<protein>
    <submittedName>
        <fullName evidence="1">Coagulation factor 5/8 type domain protein</fullName>
    </submittedName>
</protein>
<evidence type="ECO:0000313" key="2">
    <source>
        <dbReference type="Proteomes" id="UP000002748"/>
    </source>
</evidence>
<dbReference type="KEGG" id="tasa:A1Q1_02439"/>